<accession>A0A494Y3F9</accession>
<name>A0A494Y3F9_9BACL</name>
<feature type="transmembrane region" description="Helical" evidence="1">
    <location>
        <begin position="37"/>
        <end position="58"/>
    </location>
</feature>
<dbReference type="AlphaFoldDB" id="A0A494Y3F9"/>
<keyword evidence="3" id="KW-1185">Reference proteome</keyword>
<evidence type="ECO:0000313" key="2">
    <source>
        <dbReference type="EMBL" id="RKP55031.1"/>
    </source>
</evidence>
<protein>
    <submittedName>
        <fullName evidence="2">Uncharacterized protein</fullName>
    </submittedName>
</protein>
<feature type="transmembrane region" description="Helical" evidence="1">
    <location>
        <begin position="6"/>
        <end position="25"/>
    </location>
</feature>
<dbReference type="EMBL" id="RBZM01000004">
    <property type="protein sequence ID" value="RKP55031.1"/>
    <property type="molecule type" value="Genomic_DNA"/>
</dbReference>
<evidence type="ECO:0000313" key="3">
    <source>
        <dbReference type="Proteomes" id="UP000282076"/>
    </source>
</evidence>
<organism evidence="2 3">
    <name type="scientific">Cohnella endophytica</name>
    <dbReference type="NCBI Taxonomy" id="2419778"/>
    <lineage>
        <taxon>Bacteria</taxon>
        <taxon>Bacillati</taxon>
        <taxon>Bacillota</taxon>
        <taxon>Bacilli</taxon>
        <taxon>Bacillales</taxon>
        <taxon>Paenibacillaceae</taxon>
        <taxon>Cohnella</taxon>
    </lineage>
</organism>
<keyword evidence="1" id="KW-1133">Transmembrane helix</keyword>
<evidence type="ECO:0000256" key="1">
    <source>
        <dbReference type="SAM" id="Phobius"/>
    </source>
</evidence>
<dbReference type="OrthoDB" id="2654932at2"/>
<keyword evidence="1" id="KW-0812">Transmembrane</keyword>
<comment type="caution">
    <text evidence="2">The sequence shown here is derived from an EMBL/GenBank/DDBJ whole genome shotgun (WGS) entry which is preliminary data.</text>
</comment>
<dbReference type="RefSeq" id="WP_120975409.1">
    <property type="nucleotide sequence ID" value="NZ_RBZM01000004.1"/>
</dbReference>
<reference evidence="2 3" key="1">
    <citation type="submission" date="2018-10" db="EMBL/GenBank/DDBJ databases">
        <title>Cohnella sp. M2MS4P-1, whole genome shotgun sequence.</title>
        <authorList>
            <person name="Tuo L."/>
        </authorList>
    </citation>
    <scope>NUCLEOTIDE SEQUENCE [LARGE SCALE GENOMIC DNA]</scope>
    <source>
        <strain evidence="2 3">M2MS4P-1</strain>
    </source>
</reference>
<sequence>MIIQIAKIGLLAVISLWASFYIGSLTPQLWRQKNYRGSVGIAVLACLTFILPLAFAQFGNG</sequence>
<gene>
    <name evidence="2" type="ORF">D7Z26_07315</name>
</gene>
<keyword evidence="1" id="KW-0472">Membrane</keyword>
<proteinExistence type="predicted"/>
<dbReference type="Proteomes" id="UP000282076">
    <property type="component" value="Unassembled WGS sequence"/>
</dbReference>